<reference evidence="3" key="2">
    <citation type="submission" date="2020-06" db="EMBL/GenBank/DDBJ databases">
        <title>Helianthus annuus Genome sequencing and assembly Release 2.</title>
        <authorList>
            <person name="Gouzy J."/>
            <person name="Langlade N."/>
            <person name="Munos S."/>
        </authorList>
    </citation>
    <scope>NUCLEOTIDE SEQUENCE</scope>
    <source>
        <tissue evidence="3">Leaves</tissue>
    </source>
</reference>
<dbReference type="Proteomes" id="UP000215914">
    <property type="component" value="Unassembled WGS sequence"/>
</dbReference>
<evidence type="ECO:0000259" key="2">
    <source>
        <dbReference type="Pfam" id="PF04195"/>
    </source>
</evidence>
<evidence type="ECO:0000256" key="1">
    <source>
        <dbReference type="SAM" id="MobiDB-lite"/>
    </source>
</evidence>
<evidence type="ECO:0000313" key="4">
    <source>
        <dbReference type="Proteomes" id="UP000215914"/>
    </source>
</evidence>
<keyword evidence="4" id="KW-1185">Reference proteome</keyword>
<proteinExistence type="predicted"/>
<name>A0A9K3IHA1_HELAN</name>
<dbReference type="PANTHER" id="PTHR31099">
    <property type="entry name" value="OS06G0165300 PROTEIN"/>
    <property type="match status" value="1"/>
</dbReference>
<comment type="caution">
    <text evidence="3">The sequence shown here is derived from an EMBL/GenBank/DDBJ whole genome shotgun (WGS) entry which is preliminary data.</text>
</comment>
<sequence>MFDNCNYRLPLTKFLVEVMMFHEVHLSQMNPFGLAKVCQFELACRGLESDPDLHVFRAFYKLNQSGDWYIFEIRKKNTCCYSWITTSLKNWKDHFFLVDDRCVPTDMTWRLKRSRLPDPLPEDFEFDRGLYAALIKEAGRRLKSFDSSELDIRATRTPKGDPPYLIVVKENLYPIREPVATTGQGGSSSAPLTQAAHVTSVQAASAVSGDKGKKTGSSGMRDSDSKVVLYGSEHLSIEDEGVNAEGGEDDAAVCPQVTFKKGRSTSAKPDPNPKKLKKTKLDLKTVVLENEVDQVTGFSAVGCLLENLDAHLHGGKTPRDRSVYLPPSPLSFGGLTTKVIDDTNMPDPQALKKIDFSPSGKPTTGVASNVSRPSPQQIDGGDCASSSPLWYETEVIFICRELGSGNAVDVDWLKLWRGTFLTGRWPTKIGLLTPFHRRCRYFTLALLLSMLTTGR</sequence>
<dbReference type="EMBL" id="MNCJ02000323">
    <property type="protein sequence ID" value="KAF5796929.1"/>
    <property type="molecule type" value="Genomic_DNA"/>
</dbReference>
<gene>
    <name evidence="3" type="ORF">HanXRQr2_Chr08g0357581</name>
</gene>
<dbReference type="InterPro" id="IPR007321">
    <property type="entry name" value="Transposase_28"/>
</dbReference>
<evidence type="ECO:0000313" key="3">
    <source>
        <dbReference type="EMBL" id="KAF5796929.1"/>
    </source>
</evidence>
<feature type="domain" description="Transposase (putative) gypsy type" evidence="2">
    <location>
        <begin position="6"/>
        <end position="63"/>
    </location>
</feature>
<dbReference type="Gramene" id="mRNA:HanXRQr2_Chr08g0357581">
    <property type="protein sequence ID" value="mRNA:HanXRQr2_Chr08g0357581"/>
    <property type="gene ID" value="HanXRQr2_Chr08g0357581"/>
</dbReference>
<dbReference type="PANTHER" id="PTHR31099:SF41">
    <property type="entry name" value="TRANSPOSASE (PUTATIVE), GYPSY TYPE-RELATED"/>
    <property type="match status" value="1"/>
</dbReference>
<protein>
    <recommendedName>
        <fullName evidence="2">Transposase (putative) gypsy type domain-containing protein</fullName>
    </recommendedName>
</protein>
<reference evidence="3" key="1">
    <citation type="journal article" date="2017" name="Nature">
        <title>The sunflower genome provides insights into oil metabolism, flowering and Asterid evolution.</title>
        <authorList>
            <person name="Badouin H."/>
            <person name="Gouzy J."/>
            <person name="Grassa C.J."/>
            <person name="Murat F."/>
            <person name="Staton S.E."/>
            <person name="Cottret L."/>
            <person name="Lelandais-Briere C."/>
            <person name="Owens G.L."/>
            <person name="Carrere S."/>
            <person name="Mayjonade B."/>
            <person name="Legrand L."/>
            <person name="Gill N."/>
            <person name="Kane N.C."/>
            <person name="Bowers J.E."/>
            <person name="Hubner S."/>
            <person name="Bellec A."/>
            <person name="Berard A."/>
            <person name="Berges H."/>
            <person name="Blanchet N."/>
            <person name="Boniface M.C."/>
            <person name="Brunel D."/>
            <person name="Catrice O."/>
            <person name="Chaidir N."/>
            <person name="Claudel C."/>
            <person name="Donnadieu C."/>
            <person name="Faraut T."/>
            <person name="Fievet G."/>
            <person name="Helmstetter N."/>
            <person name="King M."/>
            <person name="Knapp S.J."/>
            <person name="Lai Z."/>
            <person name="Le Paslier M.C."/>
            <person name="Lippi Y."/>
            <person name="Lorenzon L."/>
            <person name="Mandel J.R."/>
            <person name="Marage G."/>
            <person name="Marchand G."/>
            <person name="Marquand E."/>
            <person name="Bret-Mestries E."/>
            <person name="Morien E."/>
            <person name="Nambeesan S."/>
            <person name="Nguyen T."/>
            <person name="Pegot-Espagnet P."/>
            <person name="Pouilly N."/>
            <person name="Raftis F."/>
            <person name="Sallet E."/>
            <person name="Schiex T."/>
            <person name="Thomas J."/>
            <person name="Vandecasteele C."/>
            <person name="Vares D."/>
            <person name="Vear F."/>
            <person name="Vautrin S."/>
            <person name="Crespi M."/>
            <person name="Mangin B."/>
            <person name="Burke J.M."/>
            <person name="Salse J."/>
            <person name="Munos S."/>
            <person name="Vincourt P."/>
            <person name="Rieseberg L.H."/>
            <person name="Langlade N.B."/>
        </authorList>
    </citation>
    <scope>NUCLEOTIDE SEQUENCE</scope>
    <source>
        <tissue evidence="3">Leaves</tissue>
    </source>
</reference>
<dbReference type="AlphaFoldDB" id="A0A9K3IHA1"/>
<accession>A0A9K3IHA1</accession>
<dbReference type="Pfam" id="PF04195">
    <property type="entry name" value="Transposase_28"/>
    <property type="match status" value="1"/>
</dbReference>
<feature type="region of interest" description="Disordered" evidence="1">
    <location>
        <begin position="201"/>
        <end position="224"/>
    </location>
</feature>
<feature type="region of interest" description="Disordered" evidence="1">
    <location>
        <begin position="355"/>
        <end position="381"/>
    </location>
</feature>
<feature type="compositionally biased region" description="Polar residues" evidence="1">
    <location>
        <begin position="360"/>
        <end position="377"/>
    </location>
</feature>
<organism evidence="3 4">
    <name type="scientific">Helianthus annuus</name>
    <name type="common">Common sunflower</name>
    <dbReference type="NCBI Taxonomy" id="4232"/>
    <lineage>
        <taxon>Eukaryota</taxon>
        <taxon>Viridiplantae</taxon>
        <taxon>Streptophyta</taxon>
        <taxon>Embryophyta</taxon>
        <taxon>Tracheophyta</taxon>
        <taxon>Spermatophyta</taxon>
        <taxon>Magnoliopsida</taxon>
        <taxon>eudicotyledons</taxon>
        <taxon>Gunneridae</taxon>
        <taxon>Pentapetalae</taxon>
        <taxon>asterids</taxon>
        <taxon>campanulids</taxon>
        <taxon>Asterales</taxon>
        <taxon>Asteraceae</taxon>
        <taxon>Asteroideae</taxon>
        <taxon>Heliantheae alliance</taxon>
        <taxon>Heliantheae</taxon>
        <taxon>Helianthus</taxon>
    </lineage>
</organism>